<organism evidence="1 2">
    <name type="scientific">Ixodes persulcatus</name>
    <name type="common">Taiga tick</name>
    <dbReference type="NCBI Taxonomy" id="34615"/>
    <lineage>
        <taxon>Eukaryota</taxon>
        <taxon>Metazoa</taxon>
        <taxon>Ecdysozoa</taxon>
        <taxon>Arthropoda</taxon>
        <taxon>Chelicerata</taxon>
        <taxon>Arachnida</taxon>
        <taxon>Acari</taxon>
        <taxon>Parasitiformes</taxon>
        <taxon>Ixodida</taxon>
        <taxon>Ixodoidea</taxon>
        <taxon>Ixodidae</taxon>
        <taxon>Ixodinae</taxon>
        <taxon>Ixodes</taxon>
    </lineage>
</organism>
<gene>
    <name evidence="1" type="ORF">HPB47_026738</name>
</gene>
<accession>A0AC60PZS4</accession>
<feature type="non-terminal residue" evidence="1">
    <location>
        <position position="67"/>
    </location>
</feature>
<evidence type="ECO:0000313" key="2">
    <source>
        <dbReference type="Proteomes" id="UP000805193"/>
    </source>
</evidence>
<dbReference type="EMBL" id="JABSTQ010009758">
    <property type="protein sequence ID" value="KAG0426134.1"/>
    <property type="molecule type" value="Genomic_DNA"/>
</dbReference>
<reference evidence="1 2" key="1">
    <citation type="journal article" date="2020" name="Cell">
        <title>Large-Scale Comparative Analyses of Tick Genomes Elucidate Their Genetic Diversity and Vector Capacities.</title>
        <authorList>
            <consortium name="Tick Genome and Microbiome Consortium (TIGMIC)"/>
            <person name="Jia N."/>
            <person name="Wang J."/>
            <person name="Shi W."/>
            <person name="Du L."/>
            <person name="Sun Y."/>
            <person name="Zhan W."/>
            <person name="Jiang J.F."/>
            <person name="Wang Q."/>
            <person name="Zhang B."/>
            <person name="Ji P."/>
            <person name="Bell-Sakyi L."/>
            <person name="Cui X.M."/>
            <person name="Yuan T.T."/>
            <person name="Jiang B.G."/>
            <person name="Yang W.F."/>
            <person name="Lam T.T."/>
            <person name="Chang Q.C."/>
            <person name="Ding S.J."/>
            <person name="Wang X.J."/>
            <person name="Zhu J.G."/>
            <person name="Ruan X.D."/>
            <person name="Zhao L."/>
            <person name="Wei J.T."/>
            <person name="Ye R.Z."/>
            <person name="Que T.C."/>
            <person name="Du C.H."/>
            <person name="Zhou Y.H."/>
            <person name="Cheng J.X."/>
            <person name="Dai P.F."/>
            <person name="Guo W.B."/>
            <person name="Han X.H."/>
            <person name="Huang E.J."/>
            <person name="Li L.F."/>
            <person name="Wei W."/>
            <person name="Gao Y.C."/>
            <person name="Liu J.Z."/>
            <person name="Shao H.Z."/>
            <person name="Wang X."/>
            <person name="Wang C.C."/>
            <person name="Yang T.C."/>
            <person name="Huo Q.B."/>
            <person name="Li W."/>
            <person name="Chen H.Y."/>
            <person name="Chen S.E."/>
            <person name="Zhou L.G."/>
            <person name="Ni X.B."/>
            <person name="Tian J.H."/>
            <person name="Sheng Y."/>
            <person name="Liu T."/>
            <person name="Pan Y.S."/>
            <person name="Xia L.Y."/>
            <person name="Li J."/>
            <person name="Zhao F."/>
            <person name="Cao W.C."/>
        </authorList>
    </citation>
    <scope>NUCLEOTIDE SEQUENCE [LARGE SCALE GENOMIC DNA]</scope>
    <source>
        <strain evidence="1">Iper-2018</strain>
    </source>
</reference>
<feature type="non-terminal residue" evidence="1">
    <location>
        <position position="1"/>
    </location>
</feature>
<keyword evidence="2" id="KW-1185">Reference proteome</keyword>
<protein>
    <submittedName>
        <fullName evidence="1">Uncharacterized protein</fullName>
    </submittedName>
</protein>
<name>A0AC60PZS4_IXOPE</name>
<comment type="caution">
    <text evidence="1">The sequence shown here is derived from an EMBL/GenBank/DDBJ whole genome shotgun (WGS) entry which is preliminary data.</text>
</comment>
<dbReference type="Proteomes" id="UP000805193">
    <property type="component" value="Unassembled WGS sequence"/>
</dbReference>
<sequence length="67" mass="7508">FGGSEKSIRYWRGQRQKLGAGSKAKKTSFRGKTAVHPELETKAANFIRDLRARSLPVMSECIRTKAV</sequence>
<proteinExistence type="predicted"/>
<evidence type="ECO:0000313" key="1">
    <source>
        <dbReference type="EMBL" id="KAG0426134.1"/>
    </source>
</evidence>